<sequence>MKTTPPTSSLTWKPTGRIFTQVSLTWIPIRKPVETRYSMNDSASPLGKKTHNPKTIIYANSSSLSAVTMEILPEPSLNKLCGRKSYKKEMVLSKSQQIQIDKSEFCLIKLLKRFWQERERERERKARTTLLMAIPEDHLAKFHKMTDAKEMWEAIKSRFGVSTEDANQKFLRSLPSFWSQVSLIMMTKPGVDTLIFDDLYNNLRVFESNVKVFLLLLAITHKRKALHHILMISCTPSLLINPVVAMISTRLKKFYKKIGRKLHFDAKEPVGFDKSKFECLNCYNTGQFARECISKGNQDKHKAMVTINREGIDWTGHAEDKTEDYALMDFNSSNSGSDTEMSAKDKCGLGYGSQIHDGVLSYENEVFASVFDSRYSDVEDSPVNDRFAKVKGMHAVLPPMTGNYMPPKSDFGIDESNFTYGPKQSATSESDAKTSDLDFFDSTSSEETLKNDNPYQTLKRKGIVDSGCSRHMIWNNAYLVDYQDFNGGPVAFGGSKGQITGKDTECLVFSPDFKLPDENQVLLRVHKQHNMYSFNLENIVPSGGLACLIAKATVDESTKWYKRMTIPVLLVTKESNTRPPVRPKSSKAKNKDEKLNEDTGLKTNEELVYQEDQAFLEELERLKRQETEANDAAKTLRKTFAKINDASTPLNTASTLTNQDDYQIPSLEDIYEVSKDRIFTSASYDDEGAVADFTNLETTMNFSPIPTSRIHSIYPTTQILGDPTSAVQTRSKVNKNFKAHAFMDMKSAFLYGKIDEEVYVSQPSGFIDPKFLNKKSWCDEFEALMKNKFQISSIEILKKFDFLSVKIASTPIETKKPLVMDKEAADVDVHLYKFMIGSLMYLTASRPDIMYLKGQPKLGLWYPRGLSFDLEAYSDSDFAGANLDRKSTTGDCQFFGKRLISWQCKKQTIVATLTTEAEHHFIRDAYEKKLIQVLKIHTDDNVKTVNDEVRIQALVDGKRVNIKESSIRRTLRLDDAEVLKPHHGMSSAVLWHMPSFVYLQIRNSISQGDMAHHKDIFDTPSLTKKVFANIKRVCTRFSGEVTLLFDNMLVQAPKEVVEQTLPSPSNDPLPSGEDSLKLKELIDLIEKLEGRVARLEEENKVLKELKSAHFTDDDDEPVMEKEKSSKQGRKIADIDADSKTNLEKAQAEAYNLYLDHQEKVLSMMDVNEKEPANVKEVLEVVKATKLMTKVVTTAGATKHYNYNQTFLDEVNKGVKVSETEVRQEKDAEVEISKRKGGSLEQEIAKKQKIKEETEELKKHLQIVTDDDDVYTDATLLVSKIHIINYKIHTERNKPYFKTIRADGNHMLFISLSTMLKNFYREDLESLWIIVRDRFKKTKPKKYSDD</sequence>
<evidence type="ECO:0000256" key="1">
    <source>
        <dbReference type="SAM" id="Coils"/>
    </source>
</evidence>
<gene>
    <name evidence="3" type="ORF">Tci_023049</name>
</gene>
<dbReference type="PANTHER" id="PTHR11439">
    <property type="entry name" value="GAG-POL-RELATED RETROTRANSPOSON"/>
    <property type="match status" value="1"/>
</dbReference>
<keyword evidence="1" id="KW-0175">Coiled coil</keyword>
<accession>A0A6L2KNI5</accession>
<reference evidence="3" key="1">
    <citation type="journal article" date="2019" name="Sci. Rep.">
        <title>Draft genome of Tanacetum cinerariifolium, the natural source of mosquito coil.</title>
        <authorList>
            <person name="Yamashiro T."/>
            <person name="Shiraishi A."/>
            <person name="Satake H."/>
            <person name="Nakayama K."/>
        </authorList>
    </citation>
    <scope>NUCLEOTIDE SEQUENCE</scope>
</reference>
<feature type="region of interest" description="Disordered" evidence="2">
    <location>
        <begin position="415"/>
        <end position="438"/>
    </location>
</feature>
<dbReference type="PANTHER" id="PTHR11439:SF495">
    <property type="entry name" value="REVERSE TRANSCRIPTASE, RNA-DEPENDENT DNA POLYMERASE-RELATED"/>
    <property type="match status" value="1"/>
</dbReference>
<dbReference type="EMBL" id="BKCJ010002809">
    <property type="protein sequence ID" value="GEU51071.1"/>
    <property type="molecule type" value="Genomic_DNA"/>
</dbReference>
<evidence type="ECO:0000256" key="2">
    <source>
        <dbReference type="SAM" id="MobiDB-lite"/>
    </source>
</evidence>
<feature type="region of interest" description="Disordered" evidence="2">
    <location>
        <begin position="575"/>
        <end position="600"/>
    </location>
</feature>
<comment type="caution">
    <text evidence="3">The sequence shown here is derived from an EMBL/GenBank/DDBJ whole genome shotgun (WGS) entry which is preliminary data.</text>
</comment>
<dbReference type="CDD" id="cd09272">
    <property type="entry name" value="RNase_HI_RT_Ty1"/>
    <property type="match status" value="1"/>
</dbReference>
<feature type="coiled-coil region" evidence="1">
    <location>
        <begin position="1239"/>
        <end position="1266"/>
    </location>
</feature>
<feature type="compositionally biased region" description="Basic and acidic residues" evidence="2">
    <location>
        <begin position="1118"/>
        <end position="1135"/>
    </location>
</feature>
<feature type="compositionally biased region" description="Polar residues" evidence="2">
    <location>
        <begin position="416"/>
        <end position="429"/>
    </location>
</feature>
<feature type="region of interest" description="Disordered" evidence="2">
    <location>
        <begin position="1112"/>
        <end position="1135"/>
    </location>
</feature>
<evidence type="ECO:0000313" key="3">
    <source>
        <dbReference type="EMBL" id="GEU51071.1"/>
    </source>
</evidence>
<name>A0A6L2KNI5_TANCI</name>
<proteinExistence type="predicted"/>
<feature type="compositionally biased region" description="Basic and acidic residues" evidence="2">
    <location>
        <begin position="589"/>
        <end position="600"/>
    </location>
</feature>
<protein>
    <submittedName>
        <fullName evidence="3">Uncharacterized protein</fullName>
    </submittedName>
</protein>
<organism evidence="3">
    <name type="scientific">Tanacetum cinerariifolium</name>
    <name type="common">Dalmatian daisy</name>
    <name type="synonym">Chrysanthemum cinerariifolium</name>
    <dbReference type="NCBI Taxonomy" id="118510"/>
    <lineage>
        <taxon>Eukaryota</taxon>
        <taxon>Viridiplantae</taxon>
        <taxon>Streptophyta</taxon>
        <taxon>Embryophyta</taxon>
        <taxon>Tracheophyta</taxon>
        <taxon>Spermatophyta</taxon>
        <taxon>Magnoliopsida</taxon>
        <taxon>eudicotyledons</taxon>
        <taxon>Gunneridae</taxon>
        <taxon>Pentapetalae</taxon>
        <taxon>asterids</taxon>
        <taxon>campanulids</taxon>
        <taxon>Asterales</taxon>
        <taxon>Asteraceae</taxon>
        <taxon>Asteroideae</taxon>
        <taxon>Anthemideae</taxon>
        <taxon>Anthemidinae</taxon>
        <taxon>Tanacetum</taxon>
    </lineage>
</organism>
<feature type="coiled-coil region" evidence="1">
    <location>
        <begin position="1078"/>
        <end position="1105"/>
    </location>
</feature>